<reference evidence="15 16" key="1">
    <citation type="journal article" date="2010" name="PLoS Genet.">
        <title>Analysis of the Legionella longbeachae genome and transcriptome uncovers unique strategies to cause Legionnaires' disease.</title>
        <authorList>
            <person name="Cazalet C."/>
            <person name="Gomez-Valero L."/>
            <person name="Rusniok C."/>
            <person name="Lomma M."/>
            <person name="Dervins-Ravault D."/>
            <person name="Newton H."/>
            <person name="Sansom F."/>
            <person name="Jarraud S."/>
            <person name="Zidane N."/>
            <person name="Ma L."/>
            <person name="Bouchier C."/>
            <person name="Etienne J."/>
            <person name="Hartland E."/>
            <person name="Buchrieser C."/>
        </authorList>
    </citation>
    <scope>NUCLEOTIDE SEQUENCE [LARGE SCALE GENOMIC DNA]</scope>
    <source>
        <strain evidence="15 16">NSW150</strain>
    </source>
</reference>
<dbReference type="PANTHER" id="PTHR30529">
    <property type="entry name" value="CYTOCHROME B561"/>
    <property type="match status" value="1"/>
</dbReference>
<evidence type="ECO:0000256" key="4">
    <source>
        <dbReference type="ARBA" id="ARBA00022475"/>
    </source>
</evidence>
<evidence type="ECO:0000313" key="15">
    <source>
        <dbReference type="EMBL" id="CBJ12493.1"/>
    </source>
</evidence>
<keyword evidence="16" id="KW-1185">Reference proteome</keyword>
<dbReference type="AlphaFoldDB" id="D3HJA9"/>
<comment type="similarity">
    <text evidence="12">Belongs to the cytochrome b561 family.</text>
</comment>
<dbReference type="InterPro" id="IPR052168">
    <property type="entry name" value="Cytochrome_b561_oxidase"/>
</dbReference>
<dbReference type="PANTHER" id="PTHR30529:SF1">
    <property type="entry name" value="CYTOCHROME B561 HOMOLOG 2"/>
    <property type="match status" value="1"/>
</dbReference>
<comment type="subcellular location">
    <subcellularLocation>
        <location evidence="2">Cell membrane</location>
        <topology evidence="2">Multi-pass membrane protein</topology>
    </subcellularLocation>
</comment>
<dbReference type="InterPro" id="IPR011577">
    <property type="entry name" value="Cyt_b561_bac/Ni-Hgenase"/>
</dbReference>
<keyword evidence="5" id="KW-0349">Heme</keyword>
<keyword evidence="10" id="KW-0408">Iron</keyword>
<proteinExistence type="inferred from homology"/>
<evidence type="ECO:0000256" key="2">
    <source>
        <dbReference type="ARBA" id="ARBA00004651"/>
    </source>
</evidence>
<dbReference type="SUPFAM" id="SSF81342">
    <property type="entry name" value="Transmembrane di-heme cytochromes"/>
    <property type="match status" value="1"/>
</dbReference>
<dbReference type="GeneID" id="40926323"/>
<evidence type="ECO:0000256" key="7">
    <source>
        <dbReference type="ARBA" id="ARBA00022723"/>
    </source>
</evidence>
<protein>
    <submittedName>
        <fullName evidence="15">Putative cytochrome B561</fullName>
    </submittedName>
</protein>
<dbReference type="Pfam" id="PF01292">
    <property type="entry name" value="Ni_hydr_CYTB"/>
    <property type="match status" value="1"/>
</dbReference>
<dbReference type="KEGG" id="llo:LLO_2104"/>
<evidence type="ECO:0000259" key="14">
    <source>
        <dbReference type="Pfam" id="PF01292"/>
    </source>
</evidence>
<keyword evidence="8" id="KW-0249">Electron transport</keyword>
<organism evidence="15 16">
    <name type="scientific">Legionella longbeachae serogroup 1 (strain NSW150)</name>
    <dbReference type="NCBI Taxonomy" id="661367"/>
    <lineage>
        <taxon>Bacteria</taxon>
        <taxon>Pseudomonadati</taxon>
        <taxon>Pseudomonadota</taxon>
        <taxon>Gammaproteobacteria</taxon>
        <taxon>Legionellales</taxon>
        <taxon>Legionellaceae</taxon>
        <taxon>Legionella</taxon>
    </lineage>
</organism>
<evidence type="ECO:0000313" key="16">
    <source>
        <dbReference type="Proteomes" id="UP000001060"/>
    </source>
</evidence>
<dbReference type="GO" id="GO:0022904">
    <property type="term" value="P:respiratory electron transport chain"/>
    <property type="evidence" value="ECO:0007669"/>
    <property type="project" value="InterPro"/>
</dbReference>
<dbReference type="RefSeq" id="WP_003636579.1">
    <property type="nucleotide sequence ID" value="NC_013861.1"/>
</dbReference>
<dbReference type="GO" id="GO:0046872">
    <property type="term" value="F:metal ion binding"/>
    <property type="evidence" value="ECO:0007669"/>
    <property type="project" value="UniProtKB-KW"/>
</dbReference>
<feature type="domain" description="Cytochrome b561 bacterial/Ni-hydrogenase" evidence="14">
    <location>
        <begin position="8"/>
        <end position="176"/>
    </location>
</feature>
<gene>
    <name evidence="15" type="ordered locus">LLO_2104</name>
</gene>
<evidence type="ECO:0000256" key="10">
    <source>
        <dbReference type="ARBA" id="ARBA00023004"/>
    </source>
</evidence>
<feature type="transmembrane region" description="Helical" evidence="13">
    <location>
        <begin position="12"/>
        <end position="33"/>
    </location>
</feature>
<dbReference type="Gene3D" id="1.20.950.20">
    <property type="entry name" value="Transmembrane di-heme cytochromes, Chain C"/>
    <property type="match status" value="1"/>
</dbReference>
<dbReference type="eggNOG" id="COG3038">
    <property type="taxonomic scope" value="Bacteria"/>
</dbReference>
<evidence type="ECO:0000256" key="11">
    <source>
        <dbReference type="ARBA" id="ARBA00023136"/>
    </source>
</evidence>
<dbReference type="GO" id="GO:0005886">
    <property type="term" value="C:plasma membrane"/>
    <property type="evidence" value="ECO:0007669"/>
    <property type="project" value="UniProtKB-SubCell"/>
</dbReference>
<feature type="transmembrane region" description="Helical" evidence="13">
    <location>
        <begin position="53"/>
        <end position="70"/>
    </location>
</feature>
<dbReference type="Proteomes" id="UP000001060">
    <property type="component" value="Chromosome"/>
</dbReference>
<sequence length="177" mass="20820">MENNKNWHYDTITRLLHWIIAFLLIGLISLGWYMMSIEDQPNSGWYFNLHKSFGLIAAMLIFFRLIWRLTHKPARLPSSVPHWQAIVSRVIHLLLYLCMLIMPITGFIGASFSKYGINFFGVEFPNWVNQSHAISEQFFEVHEVVAWILVGLITLHILAAIKHLIINRDKVFQRMWL</sequence>
<evidence type="ECO:0000256" key="6">
    <source>
        <dbReference type="ARBA" id="ARBA00022692"/>
    </source>
</evidence>
<dbReference type="GO" id="GO:0009055">
    <property type="term" value="F:electron transfer activity"/>
    <property type="evidence" value="ECO:0007669"/>
    <property type="project" value="InterPro"/>
</dbReference>
<evidence type="ECO:0000256" key="1">
    <source>
        <dbReference type="ARBA" id="ARBA00001970"/>
    </source>
</evidence>
<feature type="transmembrane region" description="Helical" evidence="13">
    <location>
        <begin position="144"/>
        <end position="165"/>
    </location>
</feature>
<name>D3HJA9_LEGLN</name>
<comment type="cofactor">
    <cofactor evidence="1">
        <name>heme b</name>
        <dbReference type="ChEBI" id="CHEBI:60344"/>
    </cofactor>
</comment>
<keyword evidence="9 13" id="KW-1133">Transmembrane helix</keyword>
<accession>D3HJA9</accession>
<feature type="transmembrane region" description="Helical" evidence="13">
    <location>
        <begin position="90"/>
        <end position="112"/>
    </location>
</feature>
<evidence type="ECO:0000256" key="9">
    <source>
        <dbReference type="ARBA" id="ARBA00022989"/>
    </source>
</evidence>
<dbReference type="InterPro" id="IPR016174">
    <property type="entry name" value="Di-haem_cyt_TM"/>
</dbReference>
<evidence type="ECO:0000256" key="3">
    <source>
        <dbReference type="ARBA" id="ARBA00022448"/>
    </source>
</evidence>
<evidence type="ECO:0000256" key="13">
    <source>
        <dbReference type="SAM" id="Phobius"/>
    </source>
</evidence>
<evidence type="ECO:0000256" key="5">
    <source>
        <dbReference type="ARBA" id="ARBA00022617"/>
    </source>
</evidence>
<dbReference type="STRING" id="661367.LLO_2104"/>
<dbReference type="GO" id="GO:0020037">
    <property type="term" value="F:heme binding"/>
    <property type="evidence" value="ECO:0007669"/>
    <property type="project" value="TreeGrafter"/>
</dbReference>
<keyword evidence="4" id="KW-1003">Cell membrane</keyword>
<keyword evidence="11 13" id="KW-0472">Membrane</keyword>
<evidence type="ECO:0000256" key="8">
    <source>
        <dbReference type="ARBA" id="ARBA00022982"/>
    </source>
</evidence>
<keyword evidence="3" id="KW-0813">Transport</keyword>
<dbReference type="EMBL" id="FN650140">
    <property type="protein sequence ID" value="CBJ12493.1"/>
    <property type="molecule type" value="Genomic_DNA"/>
</dbReference>
<dbReference type="HOGENOM" id="CLU_095321_4_1_6"/>
<keyword evidence="7" id="KW-0479">Metal-binding</keyword>
<keyword evidence="6 13" id="KW-0812">Transmembrane</keyword>
<dbReference type="OrthoDB" id="8589936at2"/>
<evidence type="ECO:0000256" key="12">
    <source>
        <dbReference type="ARBA" id="ARBA00037975"/>
    </source>
</evidence>